<dbReference type="EMBL" id="MWML01000095">
    <property type="protein sequence ID" value="TCG06696.1"/>
    <property type="molecule type" value="Genomic_DNA"/>
</dbReference>
<reference evidence="1 2" key="1">
    <citation type="submission" date="2017-02" db="EMBL/GenBank/DDBJ databases">
        <title>Paraburkholderia sophoroidis sp. nov. and Paraburkholderia steynii sp. nov. rhizobial symbionts of the fynbos legume Hypocalyptus sophoroides.</title>
        <authorList>
            <person name="Steenkamp E.T."/>
            <person name="Beukes C.W."/>
            <person name="Van Zyl E."/>
            <person name="Avontuur J."/>
            <person name="Chan W.Y."/>
            <person name="Hassen A."/>
            <person name="Palmer M."/>
            <person name="Mthombeni L."/>
            <person name="Phalane F."/>
            <person name="Sereme K."/>
            <person name="Venter S.N."/>
        </authorList>
    </citation>
    <scope>NUCLEOTIDE SEQUENCE [LARGE SCALE GENOMIC DNA]</scope>
    <source>
        <strain evidence="1 2">HC1.1ba</strain>
    </source>
</reference>
<gene>
    <name evidence="1" type="ORF">BZM27_24400</name>
</gene>
<keyword evidence="2" id="KW-1185">Reference proteome</keyword>
<dbReference type="AlphaFoldDB" id="A0A4R0X8V8"/>
<accession>A0A4R0X8V8</accession>
<protein>
    <submittedName>
        <fullName evidence="1">Uncharacterized protein</fullName>
    </submittedName>
</protein>
<evidence type="ECO:0000313" key="1">
    <source>
        <dbReference type="EMBL" id="TCG06696.1"/>
    </source>
</evidence>
<dbReference type="Proteomes" id="UP000294200">
    <property type="component" value="Unassembled WGS sequence"/>
</dbReference>
<proteinExistence type="predicted"/>
<organism evidence="1 2">
    <name type="scientific">Paraburkholderia steynii</name>
    <dbReference type="NCBI Taxonomy" id="1245441"/>
    <lineage>
        <taxon>Bacteria</taxon>
        <taxon>Pseudomonadati</taxon>
        <taxon>Pseudomonadota</taxon>
        <taxon>Betaproteobacteria</taxon>
        <taxon>Burkholderiales</taxon>
        <taxon>Burkholderiaceae</taxon>
        <taxon>Paraburkholderia</taxon>
    </lineage>
</organism>
<sequence length="92" mass="10607">MNARAKSENRSEGEQDERRKVLTFAGGKWLAPTSSTPVRVTQFSRARSNQRRYVCVEVLRPTGPVGMFFFRHGDGSWRVFPPETERLAMRAY</sequence>
<comment type="caution">
    <text evidence="1">The sequence shown here is derived from an EMBL/GenBank/DDBJ whole genome shotgun (WGS) entry which is preliminary data.</text>
</comment>
<evidence type="ECO:0000313" key="2">
    <source>
        <dbReference type="Proteomes" id="UP000294200"/>
    </source>
</evidence>
<name>A0A4R0X8V8_9BURK</name>